<keyword evidence="5" id="KW-0679">Respiratory chain</keyword>
<dbReference type="InterPro" id="IPR008972">
    <property type="entry name" value="Cupredoxin"/>
</dbReference>
<dbReference type="NCBIfam" id="TIGR02866">
    <property type="entry name" value="CoxB"/>
    <property type="match status" value="1"/>
</dbReference>
<dbReference type="EMBL" id="QJOW01000001">
    <property type="protein sequence ID" value="KAB7518243.1"/>
    <property type="molecule type" value="Genomic_DNA"/>
</dbReference>
<dbReference type="InterPro" id="IPR045187">
    <property type="entry name" value="CcO_II"/>
</dbReference>
<comment type="similarity">
    <text evidence="2">Belongs to the cytochrome c oxidase subunit 2 family.</text>
</comment>
<accession>A0A5N5U8N2</accession>
<evidence type="ECO:0000313" key="17">
    <source>
        <dbReference type="EMBL" id="KAB7514934.1"/>
    </source>
</evidence>
<keyword evidence="4" id="KW-0813">Transport</keyword>
<dbReference type="EMBL" id="QKKZ01000002">
    <property type="protein sequence ID" value="KAB7514934.1"/>
    <property type="molecule type" value="Genomic_DNA"/>
</dbReference>
<dbReference type="InterPro" id="IPR011759">
    <property type="entry name" value="Cyt_c_oxidase_su2_TM_dom"/>
</dbReference>
<gene>
    <name evidence="19" type="primary">coxB</name>
    <name evidence="17" type="ORF">DM867_07465</name>
    <name evidence="18" type="ORF">DMP03_02455</name>
    <name evidence="19" type="ORF">DP108_03450</name>
</gene>
<keyword evidence="19" id="KW-0560">Oxidoreductase</keyword>
<dbReference type="Gene3D" id="1.10.287.90">
    <property type="match status" value="1"/>
</dbReference>
<dbReference type="Gene3D" id="2.60.40.420">
    <property type="entry name" value="Cupredoxins - blue copper proteins"/>
    <property type="match status" value="1"/>
</dbReference>
<dbReference type="InterPro" id="IPR036257">
    <property type="entry name" value="Cyt_c_oxidase_su2_TM_sf"/>
</dbReference>
<evidence type="ECO:0000256" key="9">
    <source>
        <dbReference type="ARBA" id="ARBA00022982"/>
    </source>
</evidence>
<dbReference type="Proteomes" id="UP000326865">
    <property type="component" value="Unassembled WGS sequence"/>
</dbReference>
<evidence type="ECO:0000313" key="18">
    <source>
        <dbReference type="EMBL" id="KAB7518243.1"/>
    </source>
</evidence>
<accession>A0A5N5ULK6</accession>
<dbReference type="GO" id="GO:0004129">
    <property type="term" value="F:cytochrome-c oxidase activity"/>
    <property type="evidence" value="ECO:0007669"/>
    <property type="project" value="UniProtKB-EC"/>
</dbReference>
<evidence type="ECO:0000256" key="2">
    <source>
        <dbReference type="ARBA" id="ARBA00007866"/>
    </source>
</evidence>
<sequence>MKRTRVAGAVATVLALLAVAVGPAAAQPSENIGIISSLDSELLYVSAIIAVVVEATLIYTVVRYRNNDDPKPTQENRRLEITWTIATAIVLLFVGVAAYAALGSPLVGGVTAAQNPNAVEPAVTHDYPGAVGPPPERQEEIVEIEVTAQKYYWTFNYTETMENGNVSTMVSTSSSSGQPLVLPANTQVYLHVSSVDWLHAVHIPKLGLKQDAMPGKYNTITTELNDEAIGNSYQLYCAEYCGVGHSAMLGEVLVVSQEDYERFTENPEEFLANQ</sequence>
<evidence type="ECO:0000313" key="19">
    <source>
        <dbReference type="EMBL" id="KAB7519177.1"/>
    </source>
</evidence>
<dbReference type="PANTHER" id="PTHR22888:SF9">
    <property type="entry name" value="CYTOCHROME C OXIDASE SUBUNIT 2"/>
    <property type="match status" value="1"/>
</dbReference>
<proteinExistence type="inferred from homology"/>
<keyword evidence="12 14" id="KW-0472">Membrane</keyword>
<keyword evidence="10 14" id="KW-1133">Transmembrane helix</keyword>
<organism evidence="19 20">
    <name type="scientific">Halosegnis rubeus</name>
    <dbReference type="NCBI Taxonomy" id="2212850"/>
    <lineage>
        <taxon>Archaea</taxon>
        <taxon>Methanobacteriati</taxon>
        <taxon>Methanobacteriota</taxon>
        <taxon>Stenosarchaea group</taxon>
        <taxon>Halobacteria</taxon>
        <taxon>Halobacteriales</taxon>
        <taxon>Natronomonadaceae</taxon>
        <taxon>Halosegnis</taxon>
    </lineage>
</organism>
<dbReference type="InterPro" id="IPR014222">
    <property type="entry name" value="Cyt_c_oxidase_su2"/>
</dbReference>
<feature type="transmembrane region" description="Helical" evidence="14">
    <location>
        <begin position="42"/>
        <end position="62"/>
    </location>
</feature>
<dbReference type="Proteomes" id="UP000326207">
    <property type="component" value="Unassembled WGS sequence"/>
</dbReference>
<comment type="subcellular location">
    <subcellularLocation>
        <location evidence="1">Membrane</location>
        <topology evidence="1">Multi-pass membrane protein</topology>
    </subcellularLocation>
</comment>
<keyword evidence="22" id="KW-1185">Reference proteome</keyword>
<feature type="transmembrane region" description="Helical" evidence="14">
    <location>
        <begin position="83"/>
        <end position="102"/>
    </location>
</feature>
<dbReference type="PRINTS" id="PR01166">
    <property type="entry name" value="CYCOXIDASEII"/>
</dbReference>
<evidence type="ECO:0000256" key="11">
    <source>
        <dbReference type="ARBA" id="ARBA00023008"/>
    </source>
</evidence>
<evidence type="ECO:0000256" key="6">
    <source>
        <dbReference type="ARBA" id="ARBA00022692"/>
    </source>
</evidence>
<evidence type="ECO:0000313" key="22">
    <source>
        <dbReference type="Proteomes" id="UP000326865"/>
    </source>
</evidence>
<protein>
    <recommendedName>
        <fullName evidence="3">cytochrome-c oxidase</fullName>
        <ecNumber evidence="3">7.1.1.9</ecNumber>
    </recommendedName>
    <alternativeName>
        <fullName evidence="13">Cytochrome c oxidase polypeptide II</fullName>
    </alternativeName>
</protein>
<dbReference type="OrthoDB" id="27522at2157"/>
<dbReference type="EC" id="7.1.1.9" evidence="3"/>
<accession>A0A5N5UP69</accession>
<evidence type="ECO:0000256" key="12">
    <source>
        <dbReference type="ARBA" id="ARBA00023136"/>
    </source>
</evidence>
<dbReference type="Pfam" id="PF02790">
    <property type="entry name" value="COX2_TM"/>
    <property type="match status" value="1"/>
</dbReference>
<evidence type="ECO:0000256" key="5">
    <source>
        <dbReference type="ARBA" id="ARBA00022660"/>
    </source>
</evidence>
<reference evidence="20 21" key="1">
    <citation type="submission" date="2019-10" db="EMBL/GenBank/DDBJ databases">
        <title>Unraveling microbial dark matter from salterns through culturing: the case of the genus Halosegnis.</title>
        <authorList>
            <person name="Duran-Viseras A."/>
            <person name="Andrei A.-S."/>
            <person name="Vera-Gargallo B."/>
            <person name="Ghai R."/>
            <person name="Sanchez-Porro C."/>
            <person name="Ventosa A."/>
        </authorList>
    </citation>
    <scope>NUCLEOTIDE SEQUENCE [LARGE SCALE GENOMIC DNA]</scope>
    <source>
        <strain evidence="18 21">F17-44</strain>
        <strain evidence="17 22">F18-79</strain>
        <strain evidence="19 20">F19-13</strain>
    </source>
</reference>
<evidence type="ECO:0000256" key="13">
    <source>
        <dbReference type="ARBA" id="ARBA00031389"/>
    </source>
</evidence>
<comment type="caution">
    <text evidence="19">The sequence shown here is derived from an EMBL/GenBank/DDBJ whole genome shotgun (WGS) entry which is preliminary data.</text>
</comment>
<keyword evidence="11" id="KW-0186">Copper</keyword>
<evidence type="ECO:0000256" key="1">
    <source>
        <dbReference type="ARBA" id="ARBA00004141"/>
    </source>
</evidence>
<dbReference type="SUPFAM" id="SSF49503">
    <property type="entry name" value="Cupredoxins"/>
    <property type="match status" value="1"/>
</dbReference>
<evidence type="ECO:0000256" key="14">
    <source>
        <dbReference type="SAM" id="Phobius"/>
    </source>
</evidence>
<dbReference type="InterPro" id="IPR002429">
    <property type="entry name" value="CcO_II-like_C"/>
</dbReference>
<evidence type="ECO:0000259" key="15">
    <source>
        <dbReference type="PROSITE" id="PS50857"/>
    </source>
</evidence>
<evidence type="ECO:0000256" key="10">
    <source>
        <dbReference type="ARBA" id="ARBA00022989"/>
    </source>
</evidence>
<dbReference type="PANTHER" id="PTHR22888">
    <property type="entry name" value="CYTOCHROME C OXIDASE, SUBUNIT II"/>
    <property type="match status" value="1"/>
</dbReference>
<evidence type="ECO:0000256" key="7">
    <source>
        <dbReference type="ARBA" id="ARBA00022723"/>
    </source>
</evidence>
<dbReference type="Pfam" id="PF00116">
    <property type="entry name" value="COX2"/>
    <property type="match status" value="1"/>
</dbReference>
<keyword evidence="9" id="KW-0249">Electron transport</keyword>
<dbReference type="RefSeq" id="WP_152119135.1">
    <property type="nucleotide sequence ID" value="NZ_QJOW01000001.1"/>
</dbReference>
<keyword evidence="7" id="KW-0479">Metal-binding</keyword>
<feature type="domain" description="Cytochrome oxidase subunit II copper A binding" evidence="15">
    <location>
        <begin position="139"/>
        <end position="266"/>
    </location>
</feature>
<evidence type="ECO:0000256" key="3">
    <source>
        <dbReference type="ARBA" id="ARBA00012949"/>
    </source>
</evidence>
<dbReference type="SUPFAM" id="SSF81464">
    <property type="entry name" value="Cytochrome c oxidase subunit II-like, transmembrane region"/>
    <property type="match status" value="1"/>
</dbReference>
<keyword evidence="6 14" id="KW-0812">Transmembrane</keyword>
<dbReference type="PROSITE" id="PS50999">
    <property type="entry name" value="COX2_TM"/>
    <property type="match status" value="1"/>
</dbReference>
<name>A0A5N5UP69_9EURY</name>
<evidence type="ECO:0000256" key="4">
    <source>
        <dbReference type="ARBA" id="ARBA00022448"/>
    </source>
</evidence>
<dbReference type="EMBL" id="QMDY01000002">
    <property type="protein sequence ID" value="KAB7519177.1"/>
    <property type="molecule type" value="Genomic_DNA"/>
</dbReference>
<dbReference type="GO" id="GO:0016020">
    <property type="term" value="C:membrane"/>
    <property type="evidence" value="ECO:0007669"/>
    <property type="project" value="UniProtKB-SubCell"/>
</dbReference>
<dbReference type="GO" id="GO:0016491">
    <property type="term" value="F:oxidoreductase activity"/>
    <property type="evidence" value="ECO:0007669"/>
    <property type="project" value="UniProtKB-KW"/>
</dbReference>
<dbReference type="GO" id="GO:0005507">
    <property type="term" value="F:copper ion binding"/>
    <property type="evidence" value="ECO:0007669"/>
    <property type="project" value="InterPro"/>
</dbReference>
<dbReference type="GO" id="GO:0042773">
    <property type="term" value="P:ATP synthesis coupled electron transport"/>
    <property type="evidence" value="ECO:0007669"/>
    <property type="project" value="TreeGrafter"/>
</dbReference>
<evidence type="ECO:0000256" key="8">
    <source>
        <dbReference type="ARBA" id="ARBA00022967"/>
    </source>
</evidence>
<evidence type="ECO:0000259" key="16">
    <source>
        <dbReference type="PROSITE" id="PS50999"/>
    </source>
</evidence>
<keyword evidence="8" id="KW-1278">Translocase</keyword>
<dbReference type="PROSITE" id="PS50857">
    <property type="entry name" value="COX2_CUA"/>
    <property type="match status" value="1"/>
</dbReference>
<dbReference type="Proteomes" id="UP000326302">
    <property type="component" value="Unassembled WGS sequence"/>
</dbReference>
<feature type="domain" description="Cytochrome oxidase subunit II transmembrane region profile" evidence="16">
    <location>
        <begin position="13"/>
        <end position="109"/>
    </location>
</feature>
<evidence type="ECO:0000313" key="20">
    <source>
        <dbReference type="Proteomes" id="UP000326207"/>
    </source>
</evidence>
<evidence type="ECO:0000313" key="21">
    <source>
        <dbReference type="Proteomes" id="UP000326302"/>
    </source>
</evidence>
<dbReference type="AlphaFoldDB" id="A0A5N5UP69"/>